<keyword evidence="11" id="KW-1185">Reference proteome</keyword>
<dbReference type="Proteomes" id="UP000245910">
    <property type="component" value="Chromosome IIII"/>
</dbReference>
<dbReference type="UniPathway" id="UPA00378"/>
<feature type="transmembrane region" description="Helical" evidence="7">
    <location>
        <begin position="250"/>
        <end position="270"/>
    </location>
</feature>
<comment type="subcellular location">
    <subcellularLocation>
        <location evidence="1">Endoplasmic reticulum membrane</location>
        <topology evidence="1">Multi-pass membrane protein</topology>
    </subcellularLocation>
</comment>
<feature type="signal peptide" evidence="8">
    <location>
        <begin position="1"/>
        <end position="18"/>
    </location>
</feature>
<evidence type="ECO:0000256" key="5">
    <source>
        <dbReference type="ARBA" id="ARBA00022989"/>
    </source>
</evidence>
<evidence type="ECO:0000256" key="4">
    <source>
        <dbReference type="ARBA" id="ARBA00022824"/>
    </source>
</evidence>
<evidence type="ECO:0000256" key="7">
    <source>
        <dbReference type="SAM" id="Phobius"/>
    </source>
</evidence>
<evidence type="ECO:0000256" key="2">
    <source>
        <dbReference type="ARBA" id="ARBA00022692"/>
    </source>
</evidence>
<dbReference type="PANTHER" id="PTHR12640">
    <property type="entry name" value="RIBOPHORIN II"/>
    <property type="match status" value="1"/>
</dbReference>
<evidence type="ECO:0000256" key="8">
    <source>
        <dbReference type="SAM" id="SignalP"/>
    </source>
</evidence>
<sequence>MRFSIASSLLFLVSAASAASSWSFKDGSVTVASKQGHGATAKFKNQEPAKDALILGKADTIKVSLTTTEDSEAKRPHQAFIVITESTGIEVALPLDIKSSGKAVASFSHKDLPVPLLLSDELLKVNLVLGSFGSSNPLISPVFNIQIYHVPNTPLPTFEPPLRYEPRDEIHHIFKVGETSPPMIITIVFVTAIVCTFPVLLSAWYWMGGNLDHLPKALQTAPLSHGLFVGSIIAIEGSFFLYYIKWNLFQLLPVFMGLSTVAFLSGVKALSEVQGRRFAGER</sequence>
<proteinExistence type="predicted"/>
<reference evidence="11" key="1">
    <citation type="submission" date="2014-10" db="EMBL/GenBank/DDBJ databases">
        <authorList>
            <person name="King R."/>
        </authorList>
    </citation>
    <scope>NUCLEOTIDE SEQUENCE [LARGE SCALE GENOMIC DNA]</scope>
    <source>
        <strain evidence="11">A3/5</strain>
    </source>
</reference>
<evidence type="ECO:0000256" key="6">
    <source>
        <dbReference type="ARBA" id="ARBA00023136"/>
    </source>
</evidence>
<accession>A0A2L2ST48</accession>
<evidence type="ECO:0000313" key="11">
    <source>
        <dbReference type="Proteomes" id="UP000245910"/>
    </source>
</evidence>
<organism evidence="10 11">
    <name type="scientific">Fusarium venenatum</name>
    <dbReference type="NCBI Taxonomy" id="56646"/>
    <lineage>
        <taxon>Eukaryota</taxon>
        <taxon>Fungi</taxon>
        <taxon>Dikarya</taxon>
        <taxon>Ascomycota</taxon>
        <taxon>Pezizomycotina</taxon>
        <taxon>Sordariomycetes</taxon>
        <taxon>Hypocreomycetidae</taxon>
        <taxon>Hypocreales</taxon>
        <taxon>Nectriaceae</taxon>
        <taxon>Fusarium</taxon>
    </lineage>
</organism>
<feature type="chain" id="PRO_5044285634" description="Ribophorin II C-terminal domain-containing protein" evidence="8">
    <location>
        <begin position="19"/>
        <end position="282"/>
    </location>
</feature>
<keyword evidence="5 7" id="KW-1133">Transmembrane helix</keyword>
<dbReference type="GO" id="GO:0008250">
    <property type="term" value="C:oligosaccharyltransferase complex"/>
    <property type="evidence" value="ECO:0007669"/>
    <property type="project" value="InterPro"/>
</dbReference>
<keyword evidence="4" id="KW-0256">Endoplasmic reticulum</keyword>
<feature type="transmembrane region" description="Helical" evidence="7">
    <location>
        <begin position="183"/>
        <end position="206"/>
    </location>
</feature>
<dbReference type="EMBL" id="LN649232">
    <property type="protein sequence ID" value="CEI40927.1"/>
    <property type="molecule type" value="Genomic_DNA"/>
</dbReference>
<dbReference type="PANTHER" id="PTHR12640:SF0">
    <property type="entry name" value="DOLICHYL-DIPHOSPHOOLIGOSACCHARIDE--PROTEIN GLYCOSYLTRANSFERASE SUBUNIT 2"/>
    <property type="match status" value="1"/>
</dbReference>
<keyword evidence="3 8" id="KW-0732">Signal</keyword>
<evidence type="ECO:0000259" key="9">
    <source>
        <dbReference type="Pfam" id="PF25147"/>
    </source>
</evidence>
<dbReference type="AlphaFoldDB" id="A0A2L2ST48"/>
<evidence type="ECO:0000313" key="10">
    <source>
        <dbReference type="EMBL" id="CEI40927.1"/>
    </source>
</evidence>
<feature type="transmembrane region" description="Helical" evidence="7">
    <location>
        <begin position="227"/>
        <end position="244"/>
    </location>
</feature>
<keyword evidence="2 7" id="KW-0812">Transmembrane</keyword>
<dbReference type="GO" id="GO:0006487">
    <property type="term" value="P:protein N-linked glycosylation"/>
    <property type="evidence" value="ECO:0007669"/>
    <property type="project" value="TreeGrafter"/>
</dbReference>
<name>A0A2L2ST48_9HYPO</name>
<dbReference type="OrthoDB" id="432292at2759"/>
<dbReference type="STRING" id="56646.A0A2L2ST48"/>
<protein>
    <recommendedName>
        <fullName evidence="9">Ribophorin II C-terminal domain-containing protein</fullName>
    </recommendedName>
</protein>
<evidence type="ECO:0000256" key="1">
    <source>
        <dbReference type="ARBA" id="ARBA00004477"/>
    </source>
</evidence>
<evidence type="ECO:0000256" key="3">
    <source>
        <dbReference type="ARBA" id="ARBA00022729"/>
    </source>
</evidence>
<dbReference type="InterPro" id="IPR056790">
    <property type="entry name" value="Ribophorin_II_C"/>
</dbReference>
<keyword evidence="6 7" id="KW-0472">Membrane</keyword>
<dbReference type="InterPro" id="IPR008814">
    <property type="entry name" value="Swp1"/>
</dbReference>
<dbReference type="Pfam" id="PF25147">
    <property type="entry name" value="Ribophorin_II_C"/>
    <property type="match status" value="1"/>
</dbReference>
<feature type="domain" description="Ribophorin II C-terminal" evidence="9">
    <location>
        <begin position="174"/>
        <end position="277"/>
    </location>
</feature>